<evidence type="ECO:0000256" key="1">
    <source>
        <dbReference type="ARBA" id="ARBA00022553"/>
    </source>
</evidence>
<gene>
    <name evidence="8" type="ORF">ACFPK2_20850</name>
</gene>
<keyword evidence="3" id="KW-0805">Transcription regulation</keyword>
<reference evidence="9" key="1">
    <citation type="journal article" date="2019" name="Int. J. Syst. Evol. Microbiol.">
        <title>The Global Catalogue of Microorganisms (GCM) 10K type strain sequencing project: providing services to taxonomists for standard genome sequencing and annotation.</title>
        <authorList>
            <consortium name="The Broad Institute Genomics Platform"/>
            <consortium name="The Broad Institute Genome Sequencing Center for Infectious Disease"/>
            <person name="Wu L."/>
            <person name="Ma J."/>
        </authorList>
    </citation>
    <scope>NUCLEOTIDE SEQUENCE [LARGE SCALE GENOMIC DNA]</scope>
    <source>
        <strain evidence="9">CGMCC 1.15643</strain>
    </source>
</reference>
<evidence type="ECO:0000259" key="7">
    <source>
        <dbReference type="PROSITE" id="PS50110"/>
    </source>
</evidence>
<keyword evidence="5" id="KW-0804">Transcription</keyword>
<evidence type="ECO:0000256" key="2">
    <source>
        <dbReference type="ARBA" id="ARBA00023012"/>
    </source>
</evidence>
<protein>
    <submittedName>
        <fullName evidence="8">Response regulator</fullName>
    </submittedName>
</protein>
<evidence type="ECO:0000256" key="5">
    <source>
        <dbReference type="ARBA" id="ARBA00023163"/>
    </source>
</evidence>
<evidence type="ECO:0000313" key="9">
    <source>
        <dbReference type="Proteomes" id="UP001595976"/>
    </source>
</evidence>
<accession>A0ABW0F946</accession>
<feature type="modified residue" description="4-aspartylphosphate" evidence="6">
    <location>
        <position position="67"/>
    </location>
</feature>
<keyword evidence="1 6" id="KW-0597">Phosphoprotein</keyword>
<dbReference type="InterPro" id="IPR000792">
    <property type="entry name" value="Tscrpt_reg_LuxR_C"/>
</dbReference>
<dbReference type="SUPFAM" id="SSF46894">
    <property type="entry name" value="C-terminal effector domain of the bipartite response regulators"/>
    <property type="match status" value="1"/>
</dbReference>
<organism evidence="8 9">
    <name type="scientific">Bosea minatitlanensis</name>
    <dbReference type="NCBI Taxonomy" id="128782"/>
    <lineage>
        <taxon>Bacteria</taxon>
        <taxon>Pseudomonadati</taxon>
        <taxon>Pseudomonadota</taxon>
        <taxon>Alphaproteobacteria</taxon>
        <taxon>Hyphomicrobiales</taxon>
        <taxon>Boseaceae</taxon>
        <taxon>Bosea</taxon>
    </lineage>
</organism>
<proteinExistence type="predicted"/>
<dbReference type="Gene3D" id="3.40.50.2300">
    <property type="match status" value="1"/>
</dbReference>
<sequence length="359" mass="38717">MTADQPGSPDLSPERQRTILCIEDEADLRSDIVEELVAAGYRVVEASNGREALLRLDTTRPDAILCDITMPELGGYELMAKLRADRPDLAEVPFIFLTALADRAEMLNGKNAGADDYLVKPVDYDDLLATVRSRLRLVDRVRQALLADLRAQQQQMIEQAVRGGDITLAALAAALDRLSIGIFLLEESGEVRLTNEAGRQLIGQADGLALTGAGLLARTARSSQSLKAALATVLRETGSSLTVAVEREEGHPLVFQLSSLGLPGSNARHALALVVDPDKQPEISTEVLASLFGCTATEARLAAALVAGKRLEEIGEEFGVKQTTVTFHLQNLFQKTHTNRQADLVALLIRATVPLSLQP</sequence>
<comment type="caution">
    <text evidence="8">The sequence shown here is derived from an EMBL/GenBank/DDBJ whole genome shotgun (WGS) entry which is preliminary data.</text>
</comment>
<keyword evidence="4" id="KW-0238">DNA-binding</keyword>
<feature type="domain" description="Response regulatory" evidence="7">
    <location>
        <begin position="18"/>
        <end position="135"/>
    </location>
</feature>
<dbReference type="Pfam" id="PF00072">
    <property type="entry name" value="Response_reg"/>
    <property type="match status" value="1"/>
</dbReference>
<dbReference type="SMART" id="SM00448">
    <property type="entry name" value="REC"/>
    <property type="match status" value="1"/>
</dbReference>
<dbReference type="PANTHER" id="PTHR48111">
    <property type="entry name" value="REGULATOR OF RPOS"/>
    <property type="match status" value="1"/>
</dbReference>
<dbReference type="SMART" id="SM00421">
    <property type="entry name" value="HTH_LUXR"/>
    <property type="match status" value="1"/>
</dbReference>
<evidence type="ECO:0000256" key="4">
    <source>
        <dbReference type="ARBA" id="ARBA00023125"/>
    </source>
</evidence>
<dbReference type="PROSITE" id="PS50110">
    <property type="entry name" value="RESPONSE_REGULATORY"/>
    <property type="match status" value="1"/>
</dbReference>
<dbReference type="InterPro" id="IPR011006">
    <property type="entry name" value="CheY-like_superfamily"/>
</dbReference>
<dbReference type="RefSeq" id="WP_158445031.1">
    <property type="nucleotide sequence ID" value="NZ_JAOAOS010000029.1"/>
</dbReference>
<dbReference type="PANTHER" id="PTHR48111:SF1">
    <property type="entry name" value="TWO-COMPONENT RESPONSE REGULATOR ORR33"/>
    <property type="match status" value="1"/>
</dbReference>
<dbReference type="Proteomes" id="UP001595976">
    <property type="component" value="Unassembled WGS sequence"/>
</dbReference>
<keyword evidence="9" id="KW-1185">Reference proteome</keyword>
<name>A0ABW0F946_9HYPH</name>
<evidence type="ECO:0000256" key="6">
    <source>
        <dbReference type="PROSITE-ProRule" id="PRU00169"/>
    </source>
</evidence>
<evidence type="ECO:0000313" key="8">
    <source>
        <dbReference type="EMBL" id="MFC5295443.1"/>
    </source>
</evidence>
<dbReference type="Gene3D" id="1.10.10.10">
    <property type="entry name" value="Winged helix-like DNA-binding domain superfamily/Winged helix DNA-binding domain"/>
    <property type="match status" value="1"/>
</dbReference>
<dbReference type="SUPFAM" id="SSF52172">
    <property type="entry name" value="CheY-like"/>
    <property type="match status" value="1"/>
</dbReference>
<evidence type="ECO:0000256" key="3">
    <source>
        <dbReference type="ARBA" id="ARBA00023015"/>
    </source>
</evidence>
<keyword evidence="2" id="KW-0902">Two-component regulatory system</keyword>
<dbReference type="InterPro" id="IPR039420">
    <property type="entry name" value="WalR-like"/>
</dbReference>
<dbReference type="InterPro" id="IPR016032">
    <property type="entry name" value="Sig_transdc_resp-reg_C-effctor"/>
</dbReference>
<dbReference type="InterPro" id="IPR036388">
    <property type="entry name" value="WH-like_DNA-bd_sf"/>
</dbReference>
<dbReference type="Pfam" id="PF00196">
    <property type="entry name" value="GerE"/>
    <property type="match status" value="1"/>
</dbReference>
<dbReference type="EMBL" id="JBHSLI010000010">
    <property type="protein sequence ID" value="MFC5295443.1"/>
    <property type="molecule type" value="Genomic_DNA"/>
</dbReference>
<dbReference type="CDD" id="cd17574">
    <property type="entry name" value="REC_OmpR"/>
    <property type="match status" value="1"/>
</dbReference>
<dbReference type="InterPro" id="IPR001789">
    <property type="entry name" value="Sig_transdc_resp-reg_receiver"/>
</dbReference>